<proteinExistence type="predicted"/>
<feature type="compositionally biased region" description="Basic and acidic residues" evidence="1">
    <location>
        <begin position="10"/>
        <end position="19"/>
    </location>
</feature>
<organism evidence="2 3">
    <name type="scientific">Geotrypetes seraphini</name>
    <name type="common">Gaboon caecilian</name>
    <name type="synonym">Caecilia seraphini</name>
    <dbReference type="NCBI Taxonomy" id="260995"/>
    <lineage>
        <taxon>Eukaryota</taxon>
        <taxon>Metazoa</taxon>
        <taxon>Chordata</taxon>
        <taxon>Craniata</taxon>
        <taxon>Vertebrata</taxon>
        <taxon>Euteleostomi</taxon>
        <taxon>Amphibia</taxon>
        <taxon>Gymnophiona</taxon>
        <taxon>Geotrypetes</taxon>
    </lineage>
</organism>
<dbReference type="AlphaFoldDB" id="A0A6P8SC32"/>
<evidence type="ECO:0000256" key="1">
    <source>
        <dbReference type="SAM" id="MobiDB-lite"/>
    </source>
</evidence>
<dbReference type="InParanoid" id="A0A6P8SC32"/>
<evidence type="ECO:0000313" key="2">
    <source>
        <dbReference type="Proteomes" id="UP000515159"/>
    </source>
</evidence>
<protein>
    <submittedName>
        <fullName evidence="3">Uncharacterized protein LOC117367420 isoform X1</fullName>
    </submittedName>
</protein>
<reference evidence="3" key="1">
    <citation type="submission" date="2025-08" db="UniProtKB">
        <authorList>
            <consortium name="RefSeq"/>
        </authorList>
    </citation>
    <scope>IDENTIFICATION</scope>
</reference>
<accession>A0A6P8SC32</accession>
<dbReference type="GeneID" id="117367420"/>
<gene>
    <name evidence="3" type="primary">LOC117367420</name>
</gene>
<dbReference type="KEGG" id="gsh:117367420"/>
<evidence type="ECO:0000313" key="3">
    <source>
        <dbReference type="RefSeq" id="XP_033815824.1"/>
    </source>
</evidence>
<dbReference type="Proteomes" id="UP000515159">
    <property type="component" value="Chromosome 10"/>
</dbReference>
<sequence length="205" mass="23171">MNTDQGPQERGSEGEEPRAHSAVLLKMRSRASAHSPARTLSRFKCSRGGTDGRGRSVCGYEPSSSREGTSDARGRKRLLYQKQQMSDHNIRGEPTVNLYNSIDPWAQLWACVRSDHLNAGTVVNWSPVKIRPRIAQIGEFSESSPLFPFLFRSLGGAVNPHSIHKQSVLFLSRRNNYLLQKSEQVLQVPLFISTKFKQLRNLNYF</sequence>
<feature type="region of interest" description="Disordered" evidence="1">
    <location>
        <begin position="1"/>
        <end position="75"/>
    </location>
</feature>
<name>A0A6P8SC32_GEOSA</name>
<dbReference type="RefSeq" id="XP_033815824.1">
    <property type="nucleotide sequence ID" value="XM_033959933.1"/>
</dbReference>
<keyword evidence="2" id="KW-1185">Reference proteome</keyword>